<evidence type="ECO:0000313" key="8">
    <source>
        <dbReference type="EMBL" id="RDH40749.1"/>
    </source>
</evidence>
<dbReference type="InterPro" id="IPR013749">
    <property type="entry name" value="PM/HMP-P_kinase-1"/>
</dbReference>
<dbReference type="EMBL" id="NMOS02000004">
    <property type="protein sequence ID" value="RDH40749.1"/>
    <property type="molecule type" value="Genomic_DNA"/>
</dbReference>
<proteinExistence type="predicted"/>
<evidence type="ECO:0000313" key="9">
    <source>
        <dbReference type="Proteomes" id="UP000226429"/>
    </source>
</evidence>
<evidence type="ECO:0000256" key="5">
    <source>
        <dbReference type="ARBA" id="ARBA00022777"/>
    </source>
</evidence>
<dbReference type="InterPro" id="IPR004399">
    <property type="entry name" value="HMP/HMP-P_kinase_dom"/>
</dbReference>
<dbReference type="GO" id="GO:0008972">
    <property type="term" value="F:phosphomethylpyrimidine kinase activity"/>
    <property type="evidence" value="ECO:0007669"/>
    <property type="project" value="InterPro"/>
</dbReference>
<dbReference type="NCBIfam" id="TIGR00097">
    <property type="entry name" value="HMP-P_kinase"/>
    <property type="match status" value="1"/>
</dbReference>
<sequence>MLKKSSLASVVTIAGTDPCGGAGIQADIKAISATGAYAASVITVLVAQNTCHVTAIQEIPLCFIQQQIDAVFSDLAIGAVKLGMLYQEEIIHLLVNNLKKYQPPFIVLDPVMITQTGHLLLKPQAINALVNDLFPIATLITPNIPEAETILKSPINDFNSLRDAAITLAKQYKISVLLKGGHLKSVDSPDIFYDYPEQQIHCFNTPRINTQNTHGTGCTLSSAIASYLAQGEDLYHAIAKAKHYLSQAIVAAKNLKLGRGNGPVHHFYFLAKETP</sequence>
<dbReference type="GO" id="GO:0009229">
    <property type="term" value="P:thiamine diphosphate biosynthetic process"/>
    <property type="evidence" value="ECO:0007669"/>
    <property type="project" value="UniProtKB-UniPathway"/>
</dbReference>
<keyword evidence="9" id="KW-1185">Reference proteome</keyword>
<evidence type="ECO:0000256" key="4">
    <source>
        <dbReference type="ARBA" id="ARBA00022741"/>
    </source>
</evidence>
<dbReference type="UniPathway" id="UPA00060">
    <property type="reaction ID" value="UER00138"/>
</dbReference>
<dbReference type="GO" id="GO:0005524">
    <property type="term" value="F:ATP binding"/>
    <property type="evidence" value="ECO:0007669"/>
    <property type="project" value="UniProtKB-KW"/>
</dbReference>
<dbReference type="GO" id="GO:0009228">
    <property type="term" value="P:thiamine biosynthetic process"/>
    <property type="evidence" value="ECO:0007669"/>
    <property type="project" value="InterPro"/>
</dbReference>
<dbReference type="PANTHER" id="PTHR20858">
    <property type="entry name" value="PHOSPHOMETHYLPYRIMIDINE KINASE"/>
    <property type="match status" value="1"/>
</dbReference>
<dbReference type="CDD" id="cd01169">
    <property type="entry name" value="HMPP_kinase"/>
    <property type="match status" value="1"/>
</dbReference>
<keyword evidence="5 8" id="KW-0418">Kinase</keyword>
<dbReference type="InterPro" id="IPR029056">
    <property type="entry name" value="Ribokinase-like"/>
</dbReference>
<evidence type="ECO:0000256" key="1">
    <source>
        <dbReference type="ARBA" id="ARBA00004948"/>
    </source>
</evidence>
<dbReference type="Pfam" id="PF08543">
    <property type="entry name" value="Phos_pyr_kin"/>
    <property type="match status" value="1"/>
</dbReference>
<dbReference type="FunFam" id="3.40.1190.20:FF:000003">
    <property type="entry name" value="Phosphomethylpyrimidine kinase ThiD"/>
    <property type="match status" value="1"/>
</dbReference>
<feature type="domain" description="Pyridoxamine kinase/Phosphomethylpyrimidine kinase" evidence="7">
    <location>
        <begin position="17"/>
        <end position="265"/>
    </location>
</feature>
<dbReference type="GO" id="GO:0008902">
    <property type="term" value="F:hydroxymethylpyrimidine kinase activity"/>
    <property type="evidence" value="ECO:0007669"/>
    <property type="project" value="UniProtKB-EC"/>
</dbReference>
<dbReference type="Proteomes" id="UP000226429">
    <property type="component" value="Unassembled WGS sequence"/>
</dbReference>
<protein>
    <recommendedName>
        <fullName evidence="2">hydroxymethylpyrimidine kinase</fullName>
        <ecNumber evidence="2">2.7.1.49</ecNumber>
    </recommendedName>
</protein>
<evidence type="ECO:0000259" key="7">
    <source>
        <dbReference type="Pfam" id="PF08543"/>
    </source>
</evidence>
<dbReference type="Gene3D" id="3.40.1190.20">
    <property type="match status" value="1"/>
</dbReference>
<comment type="pathway">
    <text evidence="1">Cofactor biosynthesis; thiamine diphosphate biosynthesis.</text>
</comment>
<dbReference type="PANTHER" id="PTHR20858:SF17">
    <property type="entry name" value="HYDROXYMETHYLPYRIMIDINE_PHOSPHOMETHYLPYRIMIDINE KINASE THI20-RELATED"/>
    <property type="match status" value="1"/>
</dbReference>
<keyword evidence="6" id="KW-0067">ATP-binding</keyword>
<name>A0A370CIR4_9COXI</name>
<accession>A0A370CIR4</accession>
<keyword evidence="3 8" id="KW-0808">Transferase</keyword>
<evidence type="ECO:0000256" key="6">
    <source>
        <dbReference type="ARBA" id="ARBA00022840"/>
    </source>
</evidence>
<keyword evidence="4" id="KW-0547">Nucleotide-binding</keyword>
<comment type="caution">
    <text evidence="8">The sequence shown here is derived from an EMBL/GenBank/DDBJ whole genome shotgun (WGS) entry which is preliminary data.</text>
</comment>
<evidence type="ECO:0000256" key="3">
    <source>
        <dbReference type="ARBA" id="ARBA00022679"/>
    </source>
</evidence>
<dbReference type="AlphaFoldDB" id="A0A370CIR4"/>
<dbReference type="EC" id="2.7.1.49" evidence="2"/>
<gene>
    <name evidence="8" type="primary">thiD</name>
    <name evidence="8" type="ORF">CFE62_002140</name>
</gene>
<reference evidence="8 9" key="2">
    <citation type="journal article" date="2018" name="J. Invertebr. Pathol.">
        <title>'Candidatus Aquirickettsiella gammari' (Gammaproteobacteria: Legionellales: Coxiellaceae): A bacterial pathogen of the freshwater crustacean Gammarus fossarum (Malacostraca: Amphipoda).</title>
        <authorList>
            <person name="Bojko J."/>
            <person name="Dunn A.M."/>
            <person name="Stebbing P.D."/>
            <person name="van Aerle R."/>
            <person name="Bacela-Spychalska K."/>
            <person name="Bean T.P."/>
            <person name="Urrutia A."/>
            <person name="Stentiford G.D."/>
        </authorList>
    </citation>
    <scope>NUCLEOTIDE SEQUENCE [LARGE SCALE GENOMIC DNA]</scope>
    <source>
        <strain evidence="8">RA15029</strain>
    </source>
</reference>
<dbReference type="SUPFAM" id="SSF53613">
    <property type="entry name" value="Ribokinase-like"/>
    <property type="match status" value="1"/>
</dbReference>
<organism evidence="8 9">
    <name type="scientific">Candidatus Aquirickettsiella gammari</name>
    <dbReference type="NCBI Taxonomy" id="2016198"/>
    <lineage>
        <taxon>Bacteria</taxon>
        <taxon>Pseudomonadati</taxon>
        <taxon>Pseudomonadota</taxon>
        <taxon>Gammaproteobacteria</taxon>
        <taxon>Legionellales</taxon>
        <taxon>Coxiellaceae</taxon>
        <taxon>Candidatus Aquirickettsiella</taxon>
    </lineage>
</organism>
<dbReference type="GO" id="GO:0005829">
    <property type="term" value="C:cytosol"/>
    <property type="evidence" value="ECO:0007669"/>
    <property type="project" value="TreeGrafter"/>
</dbReference>
<reference evidence="8 9" key="1">
    <citation type="journal article" date="2017" name="Int. J. Syst. Evol. Microbiol.">
        <title>Aquarickettsiella crustaci n. gen. n. sp. (Gammaproteobacteria: Legionellales: Coxiellaceae); a bacterial pathogen of the freshwater crustacean: Gammarus fossarum (Malacostraca: Amphipoda).</title>
        <authorList>
            <person name="Bojko J."/>
            <person name="Dunn A.M."/>
            <person name="Stebbing P.D."/>
            <person name="Van Aerle R."/>
            <person name="Bacela-Spychalska K."/>
            <person name="Bean T.P."/>
            <person name="Stentiford G.D."/>
        </authorList>
    </citation>
    <scope>NUCLEOTIDE SEQUENCE [LARGE SCALE GENOMIC DNA]</scope>
    <source>
        <strain evidence="8">RA15029</strain>
    </source>
</reference>
<evidence type="ECO:0000256" key="2">
    <source>
        <dbReference type="ARBA" id="ARBA00012135"/>
    </source>
</evidence>